<dbReference type="FunFam" id="1.10.8.350:FF:000001">
    <property type="entry name" value="Lytic murein transglycosylase B"/>
    <property type="match status" value="1"/>
</dbReference>
<evidence type="ECO:0000313" key="4">
    <source>
        <dbReference type="EMBL" id="SER16290.1"/>
    </source>
</evidence>
<dbReference type="NCBIfam" id="TIGR02282">
    <property type="entry name" value="MltB"/>
    <property type="match status" value="1"/>
</dbReference>
<feature type="chain" id="PRO_5011463404" evidence="2">
    <location>
        <begin position="26"/>
        <end position="343"/>
    </location>
</feature>
<dbReference type="InterPro" id="IPR043426">
    <property type="entry name" value="MltB-like"/>
</dbReference>
<dbReference type="Gene3D" id="1.10.8.350">
    <property type="entry name" value="Bacterial muramidase"/>
    <property type="match status" value="1"/>
</dbReference>
<dbReference type="PANTHER" id="PTHR30163">
    <property type="entry name" value="MEMBRANE-BOUND LYTIC MUREIN TRANSGLYCOSYLASE B"/>
    <property type="match status" value="1"/>
</dbReference>
<dbReference type="InterPro" id="IPR011757">
    <property type="entry name" value="Lytic_transglycosylase_MltB"/>
</dbReference>
<keyword evidence="2" id="KW-0732">Signal</keyword>
<gene>
    <name evidence="4" type="ORF">SAMN03080615_04158</name>
</gene>
<dbReference type="Gene3D" id="1.10.530.10">
    <property type="match status" value="1"/>
</dbReference>
<feature type="domain" description="Transglycosylase SLT" evidence="3">
    <location>
        <begin position="33"/>
        <end position="324"/>
    </location>
</feature>
<evidence type="ECO:0000313" key="5">
    <source>
        <dbReference type="Proteomes" id="UP000198749"/>
    </source>
</evidence>
<dbReference type="PANTHER" id="PTHR30163:SF9">
    <property type="entry name" value="MEMBRANE-BOUND LYTIC MUREIN TRANSGLYCOSYLASE B"/>
    <property type="match status" value="1"/>
</dbReference>
<evidence type="ECO:0000256" key="2">
    <source>
        <dbReference type="SAM" id="SignalP"/>
    </source>
</evidence>
<feature type="signal peptide" evidence="2">
    <location>
        <begin position="1"/>
        <end position="25"/>
    </location>
</feature>
<protein>
    <submittedName>
        <fullName evidence="4">Membrane-bound lytic murein transglycosylase B</fullName>
    </submittedName>
</protein>
<dbReference type="STRING" id="355243.SAMN03080615_04158"/>
<dbReference type="InterPro" id="IPR031304">
    <property type="entry name" value="SLT_2"/>
</dbReference>
<dbReference type="Proteomes" id="UP000198749">
    <property type="component" value="Unassembled WGS sequence"/>
</dbReference>
<sequence>MFRTKFSQWLSSAVLGTGLLWGAQAAAHGYGDHPAAQPFIAEMAQEGFDEKEIRTVLDSAERQESILKAISRPAEKRLNWGEYRNIFLRDARIDQGLEFWDQYAEALQRAEQTYGVPAQIIVAIIGVETRYGRNMGSYRVVDSLSTLGFDYPPRGKFFQGQLKEYFYLLREEGVDPFSLKGSYAGAMGFGQFIPSSFRSFAVDFDGDGKKDIWNNPVDAIGSVAHYFQAHGWKAGEPVRSNVVMEKLADEAWINGDLKPELTLAQWSERGIRTRKGLDADSKATLIRLETDGEFQHWFGLHNFYVITRYNHSRLYAMAVYELSQAITEKRHQVQARQQNGVAG</sequence>
<dbReference type="GO" id="GO:0008933">
    <property type="term" value="F:peptidoglycan lytic transglycosylase activity"/>
    <property type="evidence" value="ECO:0007669"/>
    <property type="project" value="TreeGrafter"/>
</dbReference>
<accession>A0A1H9LXZ6</accession>
<organism evidence="4 5">
    <name type="scientific">Amphritea atlantica</name>
    <dbReference type="NCBI Taxonomy" id="355243"/>
    <lineage>
        <taxon>Bacteria</taxon>
        <taxon>Pseudomonadati</taxon>
        <taxon>Pseudomonadota</taxon>
        <taxon>Gammaproteobacteria</taxon>
        <taxon>Oceanospirillales</taxon>
        <taxon>Oceanospirillaceae</taxon>
        <taxon>Amphritea</taxon>
    </lineage>
</organism>
<evidence type="ECO:0000259" key="3">
    <source>
        <dbReference type="Pfam" id="PF13406"/>
    </source>
</evidence>
<dbReference type="OrthoDB" id="9772911at2"/>
<evidence type="ECO:0000256" key="1">
    <source>
        <dbReference type="PIRSR" id="PIRSR611757-1"/>
    </source>
</evidence>
<proteinExistence type="predicted"/>
<dbReference type="RefSeq" id="WP_091362012.1">
    <property type="nucleotide sequence ID" value="NZ_AP025284.1"/>
</dbReference>
<dbReference type="CDD" id="cd13399">
    <property type="entry name" value="Slt35-like"/>
    <property type="match status" value="1"/>
</dbReference>
<keyword evidence="5" id="KW-1185">Reference proteome</keyword>
<feature type="active site" evidence="1">
    <location>
        <position position="128"/>
    </location>
</feature>
<dbReference type="AlphaFoldDB" id="A0A1H9LXZ6"/>
<dbReference type="EMBL" id="FOGB01000020">
    <property type="protein sequence ID" value="SER16290.1"/>
    <property type="molecule type" value="Genomic_DNA"/>
</dbReference>
<dbReference type="SUPFAM" id="SSF53955">
    <property type="entry name" value="Lysozyme-like"/>
    <property type="match status" value="1"/>
</dbReference>
<dbReference type="GO" id="GO:0009253">
    <property type="term" value="P:peptidoglycan catabolic process"/>
    <property type="evidence" value="ECO:0007669"/>
    <property type="project" value="TreeGrafter"/>
</dbReference>
<dbReference type="Pfam" id="PF13406">
    <property type="entry name" value="SLT_2"/>
    <property type="match status" value="1"/>
</dbReference>
<reference evidence="5" key="1">
    <citation type="submission" date="2016-10" db="EMBL/GenBank/DDBJ databases">
        <authorList>
            <person name="Varghese N."/>
            <person name="Submissions S."/>
        </authorList>
    </citation>
    <scope>NUCLEOTIDE SEQUENCE [LARGE SCALE GENOMIC DNA]</scope>
    <source>
        <strain evidence="5">DSM 18887</strain>
    </source>
</reference>
<name>A0A1H9LXZ6_9GAMM</name>
<dbReference type="InterPro" id="IPR023346">
    <property type="entry name" value="Lysozyme-like_dom_sf"/>
</dbReference>